<proteinExistence type="predicted"/>
<accession>A0ABW4DQJ9</accession>
<comment type="caution">
    <text evidence="1">The sequence shown here is derived from an EMBL/GenBank/DDBJ whole genome shotgun (WGS) entry which is preliminary data.</text>
</comment>
<reference evidence="2" key="1">
    <citation type="journal article" date="2019" name="Int. J. Syst. Evol. Microbiol.">
        <title>The Global Catalogue of Microorganisms (GCM) 10K type strain sequencing project: providing services to taxonomists for standard genome sequencing and annotation.</title>
        <authorList>
            <consortium name="The Broad Institute Genomics Platform"/>
            <consortium name="The Broad Institute Genome Sequencing Center for Infectious Disease"/>
            <person name="Wu L."/>
            <person name="Ma J."/>
        </authorList>
    </citation>
    <scope>NUCLEOTIDE SEQUENCE [LARGE SCALE GENOMIC DNA]</scope>
    <source>
        <strain evidence="2">CCM 8951</strain>
    </source>
</reference>
<name>A0ABW4DQJ9_9LACO</name>
<sequence length="134" mass="15070">MNDKILVYPTIFAEFHDDGDYFTVTSPNIPGMITQGQTRQDAAIEAIDAIATMLDGENYPVTQDPSQWKLANSESIVYITVNMSEWYRAKERALKTKAVRRTITLPEYLNDLAKNRGINVSRVASEALEKVLEG</sequence>
<protein>
    <submittedName>
        <fullName evidence="1">Type II toxin-antitoxin system HicB family antitoxin</fullName>
    </submittedName>
</protein>
<dbReference type="RefSeq" id="WP_125578128.1">
    <property type="nucleotide sequence ID" value="NZ_JBHTOF010000096.1"/>
</dbReference>
<dbReference type="SUPFAM" id="SSF143100">
    <property type="entry name" value="TTHA1013/TTHA0281-like"/>
    <property type="match status" value="1"/>
</dbReference>
<dbReference type="Gene3D" id="3.30.160.250">
    <property type="match status" value="1"/>
</dbReference>
<organism evidence="1 2">
    <name type="scientific">Lapidilactobacillus mulanensis</name>
    <dbReference type="NCBI Taxonomy" id="2485999"/>
    <lineage>
        <taxon>Bacteria</taxon>
        <taxon>Bacillati</taxon>
        <taxon>Bacillota</taxon>
        <taxon>Bacilli</taxon>
        <taxon>Lactobacillales</taxon>
        <taxon>Lactobacillaceae</taxon>
        <taxon>Lapidilactobacillus</taxon>
    </lineage>
</organism>
<dbReference type="InterPro" id="IPR035069">
    <property type="entry name" value="TTHA1013/TTHA0281-like"/>
</dbReference>
<dbReference type="Proteomes" id="UP001597244">
    <property type="component" value="Unassembled WGS sequence"/>
</dbReference>
<evidence type="ECO:0000313" key="1">
    <source>
        <dbReference type="EMBL" id="MFD1466108.1"/>
    </source>
</evidence>
<gene>
    <name evidence="1" type="ORF">ACFQ4L_08545</name>
</gene>
<keyword evidence="2" id="KW-1185">Reference proteome</keyword>
<dbReference type="EMBL" id="JBHTOF010000096">
    <property type="protein sequence ID" value="MFD1466108.1"/>
    <property type="molecule type" value="Genomic_DNA"/>
</dbReference>
<evidence type="ECO:0000313" key="2">
    <source>
        <dbReference type="Proteomes" id="UP001597244"/>
    </source>
</evidence>